<keyword evidence="18" id="KW-1185">Reference proteome</keyword>
<dbReference type="GO" id="GO:0016020">
    <property type="term" value="C:membrane"/>
    <property type="evidence" value="ECO:0007669"/>
    <property type="project" value="InterPro"/>
</dbReference>
<feature type="binding site" evidence="13">
    <location>
        <position position="40"/>
    </location>
    <ligand>
        <name>Cu(2+)</name>
        <dbReference type="ChEBI" id="CHEBI:29036"/>
        <label>1</label>
        <note>catalytic</note>
    </ligand>
</feature>
<dbReference type="InterPro" id="IPR000323">
    <property type="entry name" value="Cu2_ascorb_mOase_N"/>
</dbReference>
<evidence type="ECO:0000256" key="5">
    <source>
        <dbReference type="ARBA" id="ARBA00022723"/>
    </source>
</evidence>
<keyword evidence="11" id="KW-0325">Glycoprotein</keyword>
<dbReference type="GO" id="GO:0005576">
    <property type="term" value="C:extracellular region"/>
    <property type="evidence" value="ECO:0007669"/>
    <property type="project" value="UniProtKB-SubCell"/>
</dbReference>
<dbReference type="EMBL" id="JBBCAQ010000014">
    <property type="protein sequence ID" value="KAK7598279.1"/>
    <property type="molecule type" value="Genomic_DNA"/>
</dbReference>
<dbReference type="Pfam" id="PF03712">
    <property type="entry name" value="Cu2_monoox_C"/>
    <property type="match status" value="1"/>
</dbReference>
<evidence type="ECO:0000256" key="2">
    <source>
        <dbReference type="ARBA" id="ARBA00010676"/>
    </source>
</evidence>
<dbReference type="InterPro" id="IPR008977">
    <property type="entry name" value="PHM/PNGase_F_dom_sf"/>
</dbReference>
<dbReference type="GO" id="GO:0006518">
    <property type="term" value="P:peptide metabolic process"/>
    <property type="evidence" value="ECO:0007669"/>
    <property type="project" value="InterPro"/>
</dbReference>
<evidence type="ECO:0000259" key="16">
    <source>
        <dbReference type="Pfam" id="PF03712"/>
    </source>
</evidence>
<dbReference type="FunFam" id="2.60.120.310:FF:000005">
    <property type="entry name" value="Peptidylglycine alpha-hydroxylating monooxygenase"/>
    <property type="match status" value="1"/>
</dbReference>
<dbReference type="Gene3D" id="2.60.120.310">
    <property type="entry name" value="Copper type II, ascorbate-dependent monooxygenase, N-terminal domain"/>
    <property type="match status" value="1"/>
</dbReference>
<reference evidence="17 18" key="1">
    <citation type="submission" date="2024-03" db="EMBL/GenBank/DDBJ databases">
        <title>Adaptation during the transition from Ophiocordyceps entomopathogen to insect associate is accompanied by gene loss and intensified selection.</title>
        <authorList>
            <person name="Ward C.M."/>
            <person name="Onetto C.A."/>
            <person name="Borneman A.R."/>
        </authorList>
    </citation>
    <scope>NUCLEOTIDE SEQUENCE [LARGE SCALE GENOMIC DNA]</scope>
    <source>
        <strain evidence="17">AWRI1</strain>
        <tissue evidence="17">Single Adult Female</tissue>
    </source>
</reference>
<proteinExistence type="inferred from homology"/>
<feature type="domain" description="Copper type II ascorbate-dependent monooxygenase C-terminal" evidence="16">
    <location>
        <begin position="145"/>
        <end position="292"/>
    </location>
</feature>
<dbReference type="PANTHER" id="PTHR10680:SF14">
    <property type="entry name" value="PEPTIDYL-GLYCINE ALPHA-AMIDATING MONOOXYGENASE"/>
    <property type="match status" value="1"/>
</dbReference>
<evidence type="ECO:0000256" key="9">
    <source>
        <dbReference type="ARBA" id="ARBA00023033"/>
    </source>
</evidence>
<evidence type="ECO:0000313" key="18">
    <source>
        <dbReference type="Proteomes" id="UP001367676"/>
    </source>
</evidence>
<feature type="disulfide bond" evidence="14">
    <location>
        <begin position="14"/>
        <end position="59"/>
    </location>
</feature>
<feature type="binding site" evidence="13">
    <location>
        <position position="187"/>
    </location>
    <ligand>
        <name>Cu(2+)</name>
        <dbReference type="ChEBI" id="CHEBI:29036"/>
        <label>1</label>
        <note>catalytic</note>
    </ligand>
</feature>
<evidence type="ECO:0000256" key="13">
    <source>
        <dbReference type="PIRSR" id="PIRSR600720-2"/>
    </source>
</evidence>
<dbReference type="AlphaFoldDB" id="A0AAN9Y5L4"/>
<keyword evidence="10 14" id="KW-1015">Disulfide bond</keyword>
<keyword evidence="5 13" id="KW-0479">Metal-binding</keyword>
<protein>
    <recommendedName>
        <fullName evidence="3">peptidylglycine monooxygenase</fullName>
        <ecNumber evidence="3">1.14.17.3</ecNumber>
    </recommendedName>
</protein>
<evidence type="ECO:0000256" key="8">
    <source>
        <dbReference type="ARBA" id="ARBA00023008"/>
    </source>
</evidence>
<evidence type="ECO:0000256" key="7">
    <source>
        <dbReference type="ARBA" id="ARBA00023002"/>
    </source>
</evidence>
<evidence type="ECO:0000256" key="11">
    <source>
        <dbReference type="ARBA" id="ARBA00023180"/>
    </source>
</evidence>
<dbReference type="Proteomes" id="UP001367676">
    <property type="component" value="Unassembled WGS sequence"/>
</dbReference>
<feature type="binding site" evidence="13">
    <location>
        <position position="41"/>
    </location>
    <ligand>
        <name>Cu(2+)</name>
        <dbReference type="ChEBI" id="CHEBI:29036"/>
        <label>1</label>
        <note>catalytic</note>
    </ligand>
</feature>
<evidence type="ECO:0000256" key="14">
    <source>
        <dbReference type="PIRSR" id="PIRSR600720-3"/>
    </source>
</evidence>
<keyword evidence="6" id="KW-0732">Signal</keyword>
<dbReference type="InterPro" id="IPR014784">
    <property type="entry name" value="Cu2_ascorb_mOase-like_C"/>
</dbReference>
<evidence type="ECO:0000256" key="4">
    <source>
        <dbReference type="ARBA" id="ARBA00022525"/>
    </source>
</evidence>
<keyword evidence="7" id="KW-0560">Oxidoreductase</keyword>
<comment type="catalytic activity">
    <reaction evidence="12">
        <text>a [peptide]-C-terminal glycine + 2 L-ascorbate + O2 = a [peptide]-C-terminal (2S)-2-hydroxyglycine + 2 monodehydro-L-ascorbate radical + H2O</text>
        <dbReference type="Rhea" id="RHEA:21452"/>
        <dbReference type="Rhea" id="RHEA-COMP:13486"/>
        <dbReference type="Rhea" id="RHEA-COMP:15321"/>
        <dbReference type="ChEBI" id="CHEBI:15377"/>
        <dbReference type="ChEBI" id="CHEBI:15379"/>
        <dbReference type="ChEBI" id="CHEBI:38290"/>
        <dbReference type="ChEBI" id="CHEBI:59513"/>
        <dbReference type="ChEBI" id="CHEBI:137000"/>
        <dbReference type="ChEBI" id="CHEBI:142768"/>
        <dbReference type="EC" id="1.14.17.3"/>
    </reaction>
</comment>
<evidence type="ECO:0000256" key="3">
    <source>
        <dbReference type="ARBA" id="ARBA00012689"/>
    </source>
</evidence>
<dbReference type="InterPro" id="IPR000720">
    <property type="entry name" value="PHM/PAL"/>
</dbReference>
<feature type="disulfide bond" evidence="14">
    <location>
        <begin position="240"/>
        <end position="262"/>
    </location>
</feature>
<dbReference type="GO" id="GO:0005507">
    <property type="term" value="F:copper ion binding"/>
    <property type="evidence" value="ECO:0007669"/>
    <property type="project" value="InterPro"/>
</dbReference>
<dbReference type="SUPFAM" id="SSF49742">
    <property type="entry name" value="PHM/PNGase F"/>
    <property type="match status" value="2"/>
</dbReference>
<feature type="disulfide bond" evidence="14">
    <location>
        <begin position="169"/>
        <end position="281"/>
    </location>
</feature>
<accession>A0AAN9Y5L4</accession>
<dbReference type="InterPro" id="IPR024548">
    <property type="entry name" value="Cu2_monoox_C"/>
</dbReference>
<dbReference type="PROSITE" id="PS00085">
    <property type="entry name" value="CU2_MONOOXYGENASE_2"/>
    <property type="match status" value="1"/>
</dbReference>
<dbReference type="InterPro" id="IPR036939">
    <property type="entry name" value="Cu2_ascorb_mOase_N_sf"/>
</dbReference>
<feature type="domain" description="Copper type II ascorbate-dependent monooxygenase N-terminal" evidence="15">
    <location>
        <begin position="2"/>
        <end position="122"/>
    </location>
</feature>
<evidence type="ECO:0000256" key="6">
    <source>
        <dbReference type="ARBA" id="ARBA00022729"/>
    </source>
</evidence>
<evidence type="ECO:0000313" key="17">
    <source>
        <dbReference type="EMBL" id="KAK7598279.1"/>
    </source>
</evidence>
<comment type="cofactor">
    <cofactor evidence="13">
        <name>Cu(2+)</name>
        <dbReference type="ChEBI" id="CHEBI:29036"/>
    </cofactor>
    <text evidence="13">Binds 2 Cu(2+) ions per subunit.</text>
</comment>
<dbReference type="PRINTS" id="PR00790">
    <property type="entry name" value="PAMONOXGNASE"/>
</dbReference>
<gene>
    <name evidence="17" type="ORF">V9T40_006514</name>
</gene>
<dbReference type="Gene3D" id="2.60.120.230">
    <property type="match status" value="1"/>
</dbReference>
<evidence type="ECO:0000256" key="12">
    <source>
        <dbReference type="ARBA" id="ARBA00048431"/>
    </source>
</evidence>
<dbReference type="PANTHER" id="PTHR10680">
    <property type="entry name" value="PEPTIDYL-GLYCINE ALPHA-AMIDATING MONOOXYGENASE"/>
    <property type="match status" value="1"/>
</dbReference>
<dbReference type="InterPro" id="IPR014783">
    <property type="entry name" value="Cu2_ascorb_mOase_CS-2"/>
</dbReference>
<name>A0AAN9Y5L4_9HEMI</name>
<dbReference type="Pfam" id="PF01082">
    <property type="entry name" value="Cu2_monooxygen"/>
    <property type="match status" value="1"/>
</dbReference>
<evidence type="ECO:0000259" key="15">
    <source>
        <dbReference type="Pfam" id="PF01082"/>
    </source>
</evidence>
<feature type="binding site" evidence="13">
    <location>
        <position position="185"/>
    </location>
    <ligand>
        <name>Cu(2+)</name>
        <dbReference type="ChEBI" id="CHEBI:29036"/>
        <label>1</label>
        <note>catalytic</note>
    </ligand>
</feature>
<dbReference type="GO" id="GO:0004504">
    <property type="term" value="F:peptidylglycine monooxygenase activity"/>
    <property type="evidence" value="ECO:0007669"/>
    <property type="project" value="UniProtKB-EC"/>
</dbReference>
<keyword evidence="4" id="KW-0964">Secreted</keyword>
<dbReference type="EC" id="1.14.17.3" evidence="3"/>
<keyword evidence="8 13" id="KW-0186">Copper</keyword>
<feature type="binding site" evidence="13">
    <location>
        <position position="261"/>
    </location>
    <ligand>
        <name>Cu(2+)</name>
        <dbReference type="ChEBI" id="CHEBI:29036"/>
        <label>1</label>
        <note>catalytic</note>
    </ligand>
</feature>
<organism evidence="17 18">
    <name type="scientific">Parthenolecanium corni</name>
    <dbReference type="NCBI Taxonomy" id="536013"/>
    <lineage>
        <taxon>Eukaryota</taxon>
        <taxon>Metazoa</taxon>
        <taxon>Ecdysozoa</taxon>
        <taxon>Arthropoda</taxon>
        <taxon>Hexapoda</taxon>
        <taxon>Insecta</taxon>
        <taxon>Pterygota</taxon>
        <taxon>Neoptera</taxon>
        <taxon>Paraneoptera</taxon>
        <taxon>Hemiptera</taxon>
        <taxon>Sternorrhyncha</taxon>
        <taxon>Coccoidea</taxon>
        <taxon>Coccidae</taxon>
        <taxon>Parthenolecanium</taxon>
    </lineage>
</organism>
<feature type="binding site" evidence="13">
    <location>
        <position position="116"/>
    </location>
    <ligand>
        <name>Cu(2+)</name>
        <dbReference type="ChEBI" id="CHEBI:29036"/>
        <label>1</label>
        <note>catalytic</note>
    </ligand>
</feature>
<comment type="subcellular location">
    <subcellularLocation>
        <location evidence="1">Secreted</location>
    </subcellularLocation>
</comment>
<evidence type="ECO:0000256" key="10">
    <source>
        <dbReference type="ARBA" id="ARBA00023157"/>
    </source>
</evidence>
<comment type="caution">
    <text evidence="17">The sequence shown here is derived from an EMBL/GenBank/DDBJ whole genome shotgun (WGS) entry which is preliminary data.</text>
</comment>
<feature type="disulfide bond" evidence="14">
    <location>
        <begin position="47"/>
        <end position="75"/>
    </location>
</feature>
<evidence type="ECO:0000256" key="1">
    <source>
        <dbReference type="ARBA" id="ARBA00004613"/>
    </source>
</evidence>
<keyword evidence="9" id="KW-0503">Monooxygenase</keyword>
<comment type="similarity">
    <text evidence="2">Belongs to the copper type II ascorbate-dependent monooxygenase family.</text>
</comment>
<sequence length="314" mass="36025">MPNVKPHRSNLYLCTPVKVDPEKSYYIVGFEPNASMQYVHHMIIYGCKEPGKSEPAWNCGEMALDDSDEDTANPCSSGNTILYAWARDAPKLDLPNGVAFKIGVDTNIKYLVLQVHYSHVEKFTNDTTDSSGVDLIYTDIPSPKLAGVFLLGTGGRIRAHSTESMETACAINEDKEIHPFRFRTHTHELGVRVSGYRIRKINGYEHWTLIGEHDPLEPQMFYPVAKNMIIQKGDVLAASCKMDATHRNRDTRVGPTGENEMCNFYMMYWVENTEPLEQQYCFSSGPPFYYWRENFENIPERELITYRRNDIKEE</sequence>